<dbReference type="GO" id="GO:0004497">
    <property type="term" value="F:monooxygenase activity"/>
    <property type="evidence" value="ECO:0007669"/>
    <property type="project" value="UniProtKB-KW"/>
</dbReference>
<dbReference type="EMBL" id="CP154795">
    <property type="protein sequence ID" value="XAN06075.1"/>
    <property type="molecule type" value="Genomic_DNA"/>
</dbReference>
<keyword evidence="2" id="KW-0560">Oxidoreductase</keyword>
<keyword evidence="3" id="KW-1185">Reference proteome</keyword>
<name>A0ABZ3FKC0_9ACTN</name>
<dbReference type="InterPro" id="IPR007138">
    <property type="entry name" value="ABM_dom"/>
</dbReference>
<reference evidence="2 3" key="1">
    <citation type="submission" date="2024-04" db="EMBL/GenBank/DDBJ databases">
        <title>Isolation of an actinomycete strain from pig manure.</title>
        <authorList>
            <person name="Gong T."/>
            <person name="Yu Z."/>
            <person name="An M."/>
            <person name="Wei C."/>
            <person name="Yang W."/>
            <person name="Liu L."/>
        </authorList>
    </citation>
    <scope>NUCLEOTIDE SEQUENCE [LARGE SCALE GENOMIC DNA]</scope>
    <source>
        <strain evidence="2 3">ZF39</strain>
    </source>
</reference>
<organism evidence="2 3">
    <name type="scientific">Ammonicoccus fulvus</name>
    <dbReference type="NCBI Taxonomy" id="3138240"/>
    <lineage>
        <taxon>Bacteria</taxon>
        <taxon>Bacillati</taxon>
        <taxon>Actinomycetota</taxon>
        <taxon>Actinomycetes</taxon>
        <taxon>Propionibacteriales</taxon>
        <taxon>Propionibacteriaceae</taxon>
        <taxon>Ammonicoccus</taxon>
    </lineage>
</organism>
<evidence type="ECO:0000313" key="3">
    <source>
        <dbReference type="Proteomes" id="UP001442841"/>
    </source>
</evidence>
<dbReference type="SUPFAM" id="SSF54909">
    <property type="entry name" value="Dimeric alpha+beta barrel"/>
    <property type="match status" value="2"/>
</dbReference>
<protein>
    <submittedName>
        <fullName evidence="2">Antibiotic biosynthesis monooxygenase</fullName>
    </submittedName>
</protein>
<gene>
    <name evidence="2" type="ORF">AADG42_01705</name>
</gene>
<dbReference type="Gene3D" id="3.30.70.100">
    <property type="match status" value="2"/>
</dbReference>
<evidence type="ECO:0000313" key="2">
    <source>
        <dbReference type="EMBL" id="XAN06075.1"/>
    </source>
</evidence>
<dbReference type="InterPro" id="IPR011008">
    <property type="entry name" value="Dimeric_a/b-barrel"/>
</dbReference>
<feature type="domain" description="ABM" evidence="1">
    <location>
        <begin position="143"/>
        <end position="180"/>
    </location>
</feature>
<keyword evidence="2" id="KW-0503">Monooxygenase</keyword>
<dbReference type="RefSeq" id="WP_425307514.1">
    <property type="nucleotide sequence ID" value="NZ_CP154795.1"/>
</dbReference>
<dbReference type="Proteomes" id="UP001442841">
    <property type="component" value="Chromosome"/>
</dbReference>
<feature type="domain" description="ABM" evidence="1">
    <location>
        <begin position="19"/>
        <end position="59"/>
    </location>
</feature>
<evidence type="ECO:0000259" key="1">
    <source>
        <dbReference type="Pfam" id="PF03992"/>
    </source>
</evidence>
<dbReference type="Pfam" id="PF03992">
    <property type="entry name" value="ABM"/>
    <property type="match status" value="2"/>
</dbReference>
<sequence length="244" mass="27110">MSGPIRVLHHLGSGGDAAAIVQVTQAVREADGCLESEAYRGVSNGEVVVVELWADEVAFSRNWAERFRAADRDVVCAQVSGGELASDIAPHRTFRRDVIWIDNAASAESTVVWPSHGPVRVIVMATHGEPDLGAADFLVDEAATRREPGLQAYSWGQSLEHAHHFCLTELWDDQAIYDAHWNLRIKVARGQEEHGETPAARPPVERSQGANGVEFYRYVGFRHQYDRWLPVGLENWSETITWSA</sequence>
<accession>A0ABZ3FKC0</accession>
<proteinExistence type="predicted"/>